<evidence type="ECO:0000256" key="2">
    <source>
        <dbReference type="ARBA" id="ARBA00023125"/>
    </source>
</evidence>
<reference evidence="5 6" key="1">
    <citation type="submission" date="2018-05" db="EMBL/GenBank/DDBJ databases">
        <title>The Hungate 1000. A catalogue of reference genomes from the rumen microbiome.</title>
        <authorList>
            <person name="Kelly W."/>
        </authorList>
    </citation>
    <scope>NUCLEOTIDE SEQUENCE [LARGE SCALE GENOMIC DNA]</scope>
    <source>
        <strain evidence="5 6">NLAE-zl-C242</strain>
    </source>
</reference>
<dbReference type="AlphaFoldDB" id="A0A2Y9BDC0"/>
<evidence type="ECO:0000259" key="4">
    <source>
        <dbReference type="PROSITE" id="PS50932"/>
    </source>
</evidence>
<feature type="domain" description="HTH lacI-type" evidence="4">
    <location>
        <begin position="11"/>
        <end position="51"/>
    </location>
</feature>
<dbReference type="Gene3D" id="3.40.50.2300">
    <property type="match status" value="2"/>
</dbReference>
<dbReference type="GO" id="GO:0003700">
    <property type="term" value="F:DNA-binding transcription factor activity"/>
    <property type="evidence" value="ECO:0007669"/>
    <property type="project" value="TreeGrafter"/>
</dbReference>
<proteinExistence type="predicted"/>
<accession>A0A2Y9BDC0</accession>
<organism evidence="5 6">
    <name type="scientific">Faecalicatena orotica</name>
    <dbReference type="NCBI Taxonomy" id="1544"/>
    <lineage>
        <taxon>Bacteria</taxon>
        <taxon>Bacillati</taxon>
        <taxon>Bacillota</taxon>
        <taxon>Clostridia</taxon>
        <taxon>Lachnospirales</taxon>
        <taxon>Lachnospiraceae</taxon>
        <taxon>Faecalicatena</taxon>
    </lineage>
</organism>
<dbReference type="SUPFAM" id="SSF53822">
    <property type="entry name" value="Periplasmic binding protein-like I"/>
    <property type="match status" value="1"/>
</dbReference>
<dbReference type="SMART" id="SM00354">
    <property type="entry name" value="HTH_LACI"/>
    <property type="match status" value="1"/>
</dbReference>
<dbReference type="GO" id="GO:0000976">
    <property type="term" value="F:transcription cis-regulatory region binding"/>
    <property type="evidence" value="ECO:0007669"/>
    <property type="project" value="TreeGrafter"/>
</dbReference>
<dbReference type="Proteomes" id="UP000245845">
    <property type="component" value="Unassembled WGS sequence"/>
</dbReference>
<name>A0A2Y9BDC0_9FIRM</name>
<comment type="caution">
    <text evidence="5">The sequence shown here is derived from an EMBL/GenBank/DDBJ whole genome shotgun (WGS) entry which is preliminary data.</text>
</comment>
<keyword evidence="3" id="KW-0804">Transcription</keyword>
<evidence type="ECO:0000313" key="5">
    <source>
        <dbReference type="EMBL" id="PWJ29911.1"/>
    </source>
</evidence>
<gene>
    <name evidence="5" type="ORF">A8806_105214</name>
</gene>
<dbReference type="EMBL" id="QGDL01000005">
    <property type="protein sequence ID" value="PWJ29911.1"/>
    <property type="molecule type" value="Genomic_DNA"/>
</dbReference>
<dbReference type="InterPro" id="IPR010982">
    <property type="entry name" value="Lambda_DNA-bd_dom_sf"/>
</dbReference>
<dbReference type="Gene3D" id="1.10.260.40">
    <property type="entry name" value="lambda repressor-like DNA-binding domains"/>
    <property type="match status" value="1"/>
</dbReference>
<dbReference type="InterPro" id="IPR046335">
    <property type="entry name" value="LacI/GalR-like_sensor"/>
</dbReference>
<keyword evidence="2" id="KW-0238">DNA-binding</keyword>
<dbReference type="InterPro" id="IPR028082">
    <property type="entry name" value="Peripla_BP_I"/>
</dbReference>
<evidence type="ECO:0000313" key="6">
    <source>
        <dbReference type="Proteomes" id="UP000245845"/>
    </source>
</evidence>
<dbReference type="CDD" id="cd01392">
    <property type="entry name" value="HTH_LacI"/>
    <property type="match status" value="1"/>
</dbReference>
<dbReference type="InterPro" id="IPR000843">
    <property type="entry name" value="HTH_LacI"/>
</dbReference>
<keyword evidence="6" id="KW-1185">Reference proteome</keyword>
<sequence>MHVNGGRYMRIKSKEIAEELGVSPATVSLALNNRPGVNAETKKRILEYIREKEETFLKETRLTEKSPKGAVMMINYIKNGIIMNRSDENHPVLLEIKRTVQNSGYQFYHRVFLEQAQSLDELLLECRRLDVKGIYIMAAEMRHSDIYPFLKLNIPIVTGDNLFYEEGIDSFLIDNREGIGRAVDYLVDKGHSHIIYLAENIDIFNFIERREAFVLEMAKRECGDASSRIWHLGSDVDTVYESMCHHLDEGLKQTTAFVLESSVVSLGVSKALLERHIRIPRDISLLGFDALPPVSLLGMELTLVKGTHTKRHLAAVKHLLRHIEDENEEIMRVYYKTRLIEGSSVHNKTKYIYT</sequence>
<dbReference type="SUPFAM" id="SSF47413">
    <property type="entry name" value="lambda repressor-like DNA-binding domains"/>
    <property type="match status" value="1"/>
</dbReference>
<dbReference type="Pfam" id="PF00356">
    <property type="entry name" value="LacI"/>
    <property type="match status" value="1"/>
</dbReference>
<dbReference type="OrthoDB" id="43195at2"/>
<keyword evidence="1" id="KW-0805">Transcription regulation</keyword>
<dbReference type="PANTHER" id="PTHR30146:SF24">
    <property type="entry name" value="XYLOSE OPERON REGULATORY PROTEIN"/>
    <property type="match status" value="1"/>
</dbReference>
<dbReference type="Pfam" id="PF13377">
    <property type="entry name" value="Peripla_BP_3"/>
    <property type="match status" value="1"/>
</dbReference>
<dbReference type="PROSITE" id="PS50932">
    <property type="entry name" value="HTH_LACI_2"/>
    <property type="match status" value="1"/>
</dbReference>
<evidence type="ECO:0000256" key="3">
    <source>
        <dbReference type="ARBA" id="ARBA00023163"/>
    </source>
</evidence>
<evidence type="ECO:0000256" key="1">
    <source>
        <dbReference type="ARBA" id="ARBA00023015"/>
    </source>
</evidence>
<protein>
    <submittedName>
        <fullName evidence="5">LacI family transcriptional regulator</fullName>
    </submittedName>
</protein>
<dbReference type="PANTHER" id="PTHR30146">
    <property type="entry name" value="LACI-RELATED TRANSCRIPTIONAL REPRESSOR"/>
    <property type="match status" value="1"/>
</dbReference>